<feature type="domain" description="TraC-like" evidence="1">
    <location>
        <begin position="26"/>
        <end position="205"/>
    </location>
</feature>
<reference evidence="3" key="1">
    <citation type="submission" date="2017-09" db="EMBL/GenBank/DDBJ databases">
        <title>Depth-based differentiation of microbial function through sediment-hosted aquifers and enrichment of novel symbionts in the deep terrestrial subsurface.</title>
        <authorList>
            <person name="Probst A.J."/>
            <person name="Ladd B."/>
            <person name="Jarett J.K."/>
            <person name="Geller-Mcgrath D.E."/>
            <person name="Sieber C.M.K."/>
            <person name="Emerson J.B."/>
            <person name="Anantharaman K."/>
            <person name="Thomas B.C."/>
            <person name="Malmstrom R."/>
            <person name="Stieglmeier M."/>
            <person name="Klingl A."/>
            <person name="Woyke T."/>
            <person name="Ryan C.M."/>
            <person name="Banfield J.F."/>
        </authorList>
    </citation>
    <scope>NUCLEOTIDE SEQUENCE [LARGE SCALE GENOMIC DNA]</scope>
</reference>
<dbReference type="AlphaFoldDB" id="A0A2M8LA04"/>
<sequence>MSPVSSKSTQDFVPIKEIRDGVIILKDNSMRMILMASTLNFALKSEEEQSAIVLQYQNFLNSLDFPVQFFIQSRKLDIGPYLAILSEAEKSHDNELLRIQTKEYAEFVKNFVQVTNVMSKTFYITVPYTNVSIEVKKGRFGSLFGGIAGGGKRGSMDEKDEKFEQYKIQLQQRSDVVQQGLARAGIRVAPLNTEELIELFYELYNPGESGKGVANR</sequence>
<name>A0A2M8LA04_9BACT</name>
<accession>A0A2M8LA04</accession>
<evidence type="ECO:0000313" key="3">
    <source>
        <dbReference type="Proteomes" id="UP000230959"/>
    </source>
</evidence>
<dbReference type="Proteomes" id="UP000230959">
    <property type="component" value="Unassembled WGS sequence"/>
</dbReference>
<organism evidence="2 3">
    <name type="scientific">Candidatus Terrybacteria bacterium CG10_big_fil_rev_8_21_14_0_10_41_10</name>
    <dbReference type="NCBI Taxonomy" id="1975026"/>
    <lineage>
        <taxon>Bacteria</taxon>
        <taxon>Candidatus Terryibacteriota</taxon>
    </lineage>
</organism>
<dbReference type="Pfam" id="PF26593">
    <property type="entry name" value="TraC-like"/>
    <property type="match status" value="1"/>
</dbReference>
<protein>
    <recommendedName>
        <fullName evidence="1">TraC-like domain-containing protein</fullName>
    </recommendedName>
</protein>
<proteinExistence type="predicted"/>
<dbReference type="InterPro" id="IPR058596">
    <property type="entry name" value="TraC-like_dom"/>
</dbReference>
<evidence type="ECO:0000313" key="2">
    <source>
        <dbReference type="EMBL" id="PJE73452.1"/>
    </source>
</evidence>
<dbReference type="EMBL" id="PFER01000037">
    <property type="protein sequence ID" value="PJE73452.1"/>
    <property type="molecule type" value="Genomic_DNA"/>
</dbReference>
<evidence type="ECO:0000259" key="1">
    <source>
        <dbReference type="Pfam" id="PF26593"/>
    </source>
</evidence>
<gene>
    <name evidence="2" type="ORF">COV02_02520</name>
</gene>
<comment type="caution">
    <text evidence="2">The sequence shown here is derived from an EMBL/GenBank/DDBJ whole genome shotgun (WGS) entry which is preliminary data.</text>
</comment>